<feature type="chain" id="PRO_5012308685" evidence="2">
    <location>
        <begin position="26"/>
        <end position="323"/>
    </location>
</feature>
<proteinExistence type="inferred from homology"/>
<dbReference type="InterPro" id="IPR005064">
    <property type="entry name" value="BUG"/>
</dbReference>
<keyword evidence="2" id="KW-0732">Signal</keyword>
<evidence type="ECO:0000256" key="1">
    <source>
        <dbReference type="ARBA" id="ARBA00006987"/>
    </source>
</evidence>
<dbReference type="InterPro" id="IPR042100">
    <property type="entry name" value="Bug_dom1"/>
</dbReference>
<accession>A0A239F159</accession>
<dbReference type="AlphaFoldDB" id="A0A239F159"/>
<keyword evidence="4" id="KW-1185">Reference proteome</keyword>
<dbReference type="Gene3D" id="3.40.190.150">
    <property type="entry name" value="Bordetella uptake gene, domain 1"/>
    <property type="match status" value="1"/>
</dbReference>
<name>A0A239F159_9BURK</name>
<gene>
    <name evidence="3" type="ORF">SAMN06265795_103120</name>
</gene>
<dbReference type="EMBL" id="FZOT01000003">
    <property type="protein sequence ID" value="SNS50567.1"/>
    <property type="molecule type" value="Genomic_DNA"/>
</dbReference>
<dbReference type="OrthoDB" id="8959114at2"/>
<comment type="similarity">
    <text evidence="1">Belongs to the UPF0065 (bug) family.</text>
</comment>
<feature type="signal peptide" evidence="2">
    <location>
        <begin position="1"/>
        <end position="25"/>
    </location>
</feature>
<organism evidence="3 4">
    <name type="scientific">Noviherbaspirillum humi</name>
    <dbReference type="NCBI Taxonomy" id="1688639"/>
    <lineage>
        <taxon>Bacteria</taxon>
        <taxon>Pseudomonadati</taxon>
        <taxon>Pseudomonadota</taxon>
        <taxon>Betaproteobacteria</taxon>
        <taxon>Burkholderiales</taxon>
        <taxon>Oxalobacteraceae</taxon>
        <taxon>Noviherbaspirillum</taxon>
    </lineage>
</organism>
<dbReference type="Proteomes" id="UP000198284">
    <property type="component" value="Unassembled WGS sequence"/>
</dbReference>
<evidence type="ECO:0000313" key="4">
    <source>
        <dbReference type="Proteomes" id="UP000198284"/>
    </source>
</evidence>
<protein>
    <submittedName>
        <fullName evidence="3">Tripartite-type tricarboxylate transporter, receptor component TctC</fullName>
    </submittedName>
</protein>
<sequence length="323" mass="33305">MTKRKLICTMVASAALLAMPGAVFAQESPKVIRFVVPYAPGGLPDTVARIVAQHLQQNSGKTVVVENRPGANGAVAAAALATSPADGSTFLVTDGSMITINPLITKNMSYNPDKDLVPVSLIATSPLFLATNANVKANTLDEFIKLAKANGASMNYGSSGIGSSHHLAMEALKAGLGIPLQHIPYKGSGASVPALVGSQVDVVYSAYPSLAGFAKDGKVKILATNSATRSSLAPNVPAVAEKLPGYDFAVRVIALARAGTPQPVIQTMSSEIAKVVKEADVVSKFKSAGIEPVGGSPAQLEEALKAEKERMAVAGKQAHLLPE</sequence>
<reference evidence="3 4" key="1">
    <citation type="submission" date="2017-06" db="EMBL/GenBank/DDBJ databases">
        <authorList>
            <person name="Kim H.J."/>
            <person name="Triplett B.A."/>
        </authorList>
    </citation>
    <scope>NUCLEOTIDE SEQUENCE [LARGE SCALE GENOMIC DNA]</scope>
    <source>
        <strain evidence="3 4">U15</strain>
    </source>
</reference>
<dbReference type="Pfam" id="PF03401">
    <property type="entry name" value="TctC"/>
    <property type="match status" value="1"/>
</dbReference>
<dbReference type="SUPFAM" id="SSF53850">
    <property type="entry name" value="Periplasmic binding protein-like II"/>
    <property type="match status" value="1"/>
</dbReference>
<dbReference type="PANTHER" id="PTHR42928">
    <property type="entry name" value="TRICARBOXYLATE-BINDING PROTEIN"/>
    <property type="match status" value="1"/>
</dbReference>
<evidence type="ECO:0000313" key="3">
    <source>
        <dbReference type="EMBL" id="SNS50567.1"/>
    </source>
</evidence>
<dbReference type="PIRSF" id="PIRSF017082">
    <property type="entry name" value="YflP"/>
    <property type="match status" value="1"/>
</dbReference>
<dbReference type="Gene3D" id="3.40.190.10">
    <property type="entry name" value="Periplasmic binding protein-like II"/>
    <property type="match status" value="1"/>
</dbReference>
<dbReference type="PANTHER" id="PTHR42928:SF5">
    <property type="entry name" value="BLR1237 PROTEIN"/>
    <property type="match status" value="1"/>
</dbReference>
<keyword evidence="3" id="KW-0675">Receptor</keyword>
<evidence type="ECO:0000256" key="2">
    <source>
        <dbReference type="SAM" id="SignalP"/>
    </source>
</evidence>